<dbReference type="Proteomes" id="UP000070433">
    <property type="component" value="Chromosome"/>
</dbReference>
<protein>
    <submittedName>
        <fullName evidence="4">Acetyltransferase</fullName>
    </submittedName>
</protein>
<dbReference type="EMBL" id="CP010951">
    <property type="protein sequence ID" value="AMO24354.1"/>
    <property type="molecule type" value="Genomic_DNA"/>
</dbReference>
<dbReference type="PROSITE" id="PS51186">
    <property type="entry name" value="GNAT"/>
    <property type="match status" value="1"/>
</dbReference>
<dbReference type="GO" id="GO:0016747">
    <property type="term" value="F:acyltransferase activity, transferring groups other than amino-acyl groups"/>
    <property type="evidence" value="ECO:0007669"/>
    <property type="project" value="InterPro"/>
</dbReference>
<accession>A0A127JWQ6</accession>
<organism evidence="4 5">
    <name type="scientific">Ramlibacter tataouinensis</name>
    <dbReference type="NCBI Taxonomy" id="94132"/>
    <lineage>
        <taxon>Bacteria</taxon>
        <taxon>Pseudomonadati</taxon>
        <taxon>Pseudomonadota</taxon>
        <taxon>Betaproteobacteria</taxon>
        <taxon>Burkholderiales</taxon>
        <taxon>Comamonadaceae</taxon>
        <taxon>Ramlibacter</taxon>
    </lineage>
</organism>
<evidence type="ECO:0000313" key="4">
    <source>
        <dbReference type="EMBL" id="AMO24354.1"/>
    </source>
</evidence>
<dbReference type="Pfam" id="PF00583">
    <property type="entry name" value="Acetyltransf_1"/>
    <property type="match status" value="1"/>
</dbReference>
<evidence type="ECO:0000256" key="1">
    <source>
        <dbReference type="ARBA" id="ARBA00022679"/>
    </source>
</evidence>
<gene>
    <name evidence="4" type="ORF">UC35_17750</name>
</gene>
<sequence>MIRALDPSDDLVALTALIHAAYAPQAERGLRYWGTHQTVEDTRTRFAAGHGFVAELNGRFVGTITVRPPQPASPVQIYRDPGTWSIGQYAVHPELKGNGLGRQLHERAVKHARDHGAVTMALDTAQPAVSLIAMYRRWGYEVVGEADWRPHTNYSSVIMSKSILRGDVEDEL</sequence>
<keyword evidence="1 4" id="KW-0808">Transferase</keyword>
<keyword evidence="5" id="KW-1185">Reference proteome</keyword>
<keyword evidence="2" id="KW-0012">Acyltransferase</keyword>
<dbReference type="Gene3D" id="3.40.630.30">
    <property type="match status" value="1"/>
</dbReference>
<evidence type="ECO:0000313" key="5">
    <source>
        <dbReference type="Proteomes" id="UP000070433"/>
    </source>
</evidence>
<evidence type="ECO:0000259" key="3">
    <source>
        <dbReference type="PROSITE" id="PS51186"/>
    </source>
</evidence>
<name>A0A127JWQ6_9BURK</name>
<evidence type="ECO:0000256" key="2">
    <source>
        <dbReference type="ARBA" id="ARBA00023315"/>
    </source>
</evidence>
<dbReference type="PANTHER" id="PTHR43877">
    <property type="entry name" value="AMINOALKYLPHOSPHONATE N-ACETYLTRANSFERASE-RELATED-RELATED"/>
    <property type="match status" value="1"/>
</dbReference>
<dbReference type="InterPro" id="IPR050832">
    <property type="entry name" value="Bact_Acetyltransf"/>
</dbReference>
<dbReference type="SUPFAM" id="SSF55729">
    <property type="entry name" value="Acyl-CoA N-acyltransferases (Nat)"/>
    <property type="match status" value="1"/>
</dbReference>
<reference evidence="4 5" key="1">
    <citation type="journal article" date="2014" name="Int. J. Syst. Evol. Microbiol.">
        <title>Ramlibacter solisilvae sp. nov., isolated from forest soil, and emended description of the genus Ramlibacter.</title>
        <authorList>
            <person name="Lee H.J."/>
            <person name="Lee S.H."/>
            <person name="Lee S.S."/>
            <person name="Lee J.S."/>
            <person name="Kim Y."/>
            <person name="Kim S.C."/>
            <person name="Jeon C.O."/>
        </authorList>
    </citation>
    <scope>NUCLEOTIDE SEQUENCE [LARGE SCALE GENOMIC DNA]</scope>
    <source>
        <strain evidence="4 5">5-10</strain>
    </source>
</reference>
<dbReference type="RefSeq" id="WP_227820364.1">
    <property type="nucleotide sequence ID" value="NZ_CP010951.1"/>
</dbReference>
<dbReference type="AlphaFoldDB" id="A0A127JWQ6"/>
<dbReference type="InterPro" id="IPR016181">
    <property type="entry name" value="Acyl_CoA_acyltransferase"/>
</dbReference>
<dbReference type="InterPro" id="IPR000182">
    <property type="entry name" value="GNAT_dom"/>
</dbReference>
<feature type="domain" description="N-acetyltransferase" evidence="3">
    <location>
        <begin position="1"/>
        <end position="164"/>
    </location>
</feature>
<proteinExistence type="predicted"/>
<dbReference type="CDD" id="cd04301">
    <property type="entry name" value="NAT_SF"/>
    <property type="match status" value="1"/>
</dbReference>